<dbReference type="SUPFAM" id="SSF51735">
    <property type="entry name" value="NAD(P)-binding Rossmann-fold domains"/>
    <property type="match status" value="1"/>
</dbReference>
<dbReference type="FunFam" id="3.40.50.720:FF:000115">
    <property type="entry name" value="3-oxoacyl-[acyl-carrier-protein] reductase FabG"/>
    <property type="match status" value="1"/>
</dbReference>
<keyword evidence="7" id="KW-0444">Lipid biosynthesis</keyword>
<dbReference type="SMART" id="SM00822">
    <property type="entry name" value="PKS_KR"/>
    <property type="match status" value="1"/>
</dbReference>
<dbReference type="PRINTS" id="PR00080">
    <property type="entry name" value="SDRFAMILY"/>
</dbReference>
<evidence type="ECO:0000313" key="9">
    <source>
        <dbReference type="EMBL" id="HGL18418.1"/>
    </source>
</evidence>
<organism evidence="9">
    <name type="scientific">candidate division WOR-3 bacterium</name>
    <dbReference type="NCBI Taxonomy" id="2052148"/>
    <lineage>
        <taxon>Bacteria</taxon>
        <taxon>Bacteria division WOR-3</taxon>
    </lineage>
</organism>
<feature type="binding site" evidence="5">
    <location>
        <begin position="151"/>
        <end position="155"/>
    </location>
    <ligand>
        <name>NADP(+)</name>
        <dbReference type="ChEBI" id="CHEBI:58349"/>
    </ligand>
</feature>
<dbReference type="NCBIfam" id="TIGR01830">
    <property type="entry name" value="3oxo_ACP_reduc"/>
    <property type="match status" value="1"/>
</dbReference>
<name>A0A7V4E597_UNCW3</name>
<evidence type="ECO:0000259" key="8">
    <source>
        <dbReference type="SMART" id="SM00822"/>
    </source>
</evidence>
<dbReference type="GO" id="GO:0004316">
    <property type="term" value="F:3-oxoacyl-[acyl-carrier-protein] reductase (NADPH) activity"/>
    <property type="evidence" value="ECO:0007669"/>
    <property type="project" value="UniProtKB-UniRule"/>
</dbReference>
<evidence type="ECO:0000256" key="6">
    <source>
        <dbReference type="RuleBase" id="RU000363"/>
    </source>
</evidence>
<feature type="active site" description="Proton acceptor" evidence="4">
    <location>
        <position position="151"/>
    </location>
</feature>
<dbReference type="InterPro" id="IPR020904">
    <property type="entry name" value="Sc_DH/Rdtase_CS"/>
</dbReference>
<keyword evidence="3 7" id="KW-0560">Oxidoreductase</keyword>
<comment type="pathway">
    <text evidence="7">Lipid metabolism; fatty acid biosynthesis.</text>
</comment>
<evidence type="ECO:0000256" key="7">
    <source>
        <dbReference type="RuleBase" id="RU366074"/>
    </source>
</evidence>
<evidence type="ECO:0000256" key="3">
    <source>
        <dbReference type="ARBA" id="ARBA00023002"/>
    </source>
</evidence>
<dbReference type="UniPathway" id="UPA00094"/>
<feature type="binding site" evidence="5">
    <location>
        <begin position="9"/>
        <end position="12"/>
    </location>
    <ligand>
        <name>NADP(+)</name>
        <dbReference type="ChEBI" id="CHEBI:58349"/>
    </ligand>
</feature>
<evidence type="ECO:0000256" key="1">
    <source>
        <dbReference type="ARBA" id="ARBA00006484"/>
    </source>
</evidence>
<protein>
    <recommendedName>
        <fullName evidence="7">3-oxoacyl-[acyl-carrier-protein] reductase</fullName>
        <ecNumber evidence="7">1.1.1.100</ecNumber>
    </recommendedName>
</protein>
<evidence type="ECO:0000256" key="5">
    <source>
        <dbReference type="PIRSR" id="PIRSR611284-2"/>
    </source>
</evidence>
<dbReference type="Gene3D" id="3.40.50.720">
    <property type="entry name" value="NAD(P)-binding Rossmann-like Domain"/>
    <property type="match status" value="1"/>
</dbReference>
<comment type="function">
    <text evidence="7">Catalyzes the NADPH-dependent reduction of beta-ketoacyl-ACP substrates to beta-hydroxyacyl-ACP products, the first reductive step in the elongation cycle of fatty acid biosynthesis.</text>
</comment>
<dbReference type="InterPro" id="IPR036291">
    <property type="entry name" value="NAD(P)-bd_dom_sf"/>
</dbReference>
<dbReference type="InterPro" id="IPR011284">
    <property type="entry name" value="3oxo_ACP_reduc"/>
</dbReference>
<dbReference type="InterPro" id="IPR002347">
    <property type="entry name" value="SDR_fam"/>
</dbReference>
<dbReference type="InterPro" id="IPR057326">
    <property type="entry name" value="KR_dom"/>
</dbReference>
<feature type="domain" description="Ketoreductase" evidence="8">
    <location>
        <begin position="3"/>
        <end position="182"/>
    </location>
</feature>
<dbReference type="Pfam" id="PF00106">
    <property type="entry name" value="adh_short"/>
    <property type="match status" value="1"/>
</dbReference>
<reference evidence="9" key="1">
    <citation type="journal article" date="2020" name="mSystems">
        <title>Genome- and Community-Level Interaction Insights into Carbon Utilization and Element Cycling Functions of Hydrothermarchaeota in Hydrothermal Sediment.</title>
        <authorList>
            <person name="Zhou Z."/>
            <person name="Liu Y."/>
            <person name="Xu W."/>
            <person name="Pan J."/>
            <person name="Luo Z.H."/>
            <person name="Li M."/>
        </authorList>
    </citation>
    <scope>NUCLEOTIDE SEQUENCE [LARGE SCALE GENOMIC DNA]</scope>
    <source>
        <strain evidence="9">SpSt-69</strain>
    </source>
</reference>
<comment type="caution">
    <text evidence="9">The sequence shown here is derived from an EMBL/GenBank/DDBJ whole genome shotgun (WGS) entry which is preliminary data.</text>
</comment>
<feature type="binding site" evidence="5">
    <location>
        <position position="184"/>
    </location>
    <ligand>
        <name>NADP(+)</name>
        <dbReference type="ChEBI" id="CHEBI:58349"/>
    </ligand>
</feature>
<dbReference type="EMBL" id="DTDJ01000051">
    <property type="protein sequence ID" value="HGL18418.1"/>
    <property type="molecule type" value="Genomic_DNA"/>
</dbReference>
<feature type="binding site" evidence="5">
    <location>
        <position position="86"/>
    </location>
    <ligand>
        <name>NADP(+)</name>
        <dbReference type="ChEBI" id="CHEBI:58349"/>
    </ligand>
</feature>
<evidence type="ECO:0000256" key="2">
    <source>
        <dbReference type="ARBA" id="ARBA00022857"/>
    </source>
</evidence>
<dbReference type="NCBIfam" id="NF005559">
    <property type="entry name" value="PRK07231.1"/>
    <property type="match status" value="1"/>
</dbReference>
<dbReference type="CDD" id="cd05333">
    <property type="entry name" value="BKR_SDR_c"/>
    <property type="match status" value="1"/>
</dbReference>
<comment type="catalytic activity">
    <reaction evidence="7">
        <text>a (3R)-hydroxyacyl-[ACP] + NADP(+) = a 3-oxoacyl-[ACP] + NADPH + H(+)</text>
        <dbReference type="Rhea" id="RHEA:17397"/>
        <dbReference type="Rhea" id="RHEA-COMP:9916"/>
        <dbReference type="Rhea" id="RHEA-COMP:9945"/>
        <dbReference type="ChEBI" id="CHEBI:15378"/>
        <dbReference type="ChEBI" id="CHEBI:57783"/>
        <dbReference type="ChEBI" id="CHEBI:58349"/>
        <dbReference type="ChEBI" id="CHEBI:78776"/>
        <dbReference type="ChEBI" id="CHEBI:78827"/>
        <dbReference type="EC" id="1.1.1.100"/>
    </reaction>
</comment>
<dbReference type="PRINTS" id="PR00081">
    <property type="entry name" value="GDHRDH"/>
</dbReference>
<dbReference type="NCBIfam" id="NF009466">
    <property type="entry name" value="PRK12826.1-2"/>
    <property type="match status" value="1"/>
</dbReference>
<dbReference type="EC" id="1.1.1.100" evidence="7"/>
<dbReference type="PROSITE" id="PS00061">
    <property type="entry name" value="ADH_SHORT"/>
    <property type="match status" value="1"/>
</dbReference>
<dbReference type="PANTHER" id="PTHR42879:SF2">
    <property type="entry name" value="3-OXOACYL-[ACYL-CARRIER-PROTEIN] REDUCTASE FABG"/>
    <property type="match status" value="1"/>
</dbReference>
<keyword evidence="7" id="KW-0443">Lipid metabolism</keyword>
<keyword evidence="7" id="KW-0276">Fatty acid metabolism</keyword>
<comment type="similarity">
    <text evidence="1 6">Belongs to the short-chain dehydrogenases/reductases (SDR) family.</text>
</comment>
<dbReference type="GO" id="GO:0051287">
    <property type="term" value="F:NAD binding"/>
    <property type="evidence" value="ECO:0007669"/>
    <property type="project" value="UniProtKB-UniRule"/>
</dbReference>
<evidence type="ECO:0000256" key="4">
    <source>
        <dbReference type="PIRSR" id="PIRSR611284-1"/>
    </source>
</evidence>
<gene>
    <name evidence="9" type="primary">fabG</name>
    <name evidence="9" type="ORF">ENU66_08835</name>
</gene>
<keyword evidence="2 5" id="KW-0521">NADP</keyword>
<dbReference type="InterPro" id="IPR050259">
    <property type="entry name" value="SDR"/>
</dbReference>
<keyword evidence="7" id="KW-0275">Fatty acid biosynthesis</keyword>
<comment type="subunit">
    <text evidence="7">Homotetramer.</text>
</comment>
<proteinExistence type="inferred from homology"/>
<accession>A0A7V4E597</accession>
<dbReference type="GO" id="GO:0006633">
    <property type="term" value="P:fatty acid biosynthetic process"/>
    <property type="evidence" value="ECO:0007669"/>
    <property type="project" value="UniProtKB-UniPathway"/>
</dbReference>
<dbReference type="PANTHER" id="PTHR42879">
    <property type="entry name" value="3-OXOACYL-(ACYL-CARRIER-PROTEIN) REDUCTASE"/>
    <property type="match status" value="1"/>
</dbReference>
<dbReference type="AlphaFoldDB" id="A0A7V4E597"/>
<sequence length="242" mass="26359">MDKVAIITGGSRGIGFAIAMELGQIGYIPIITARKEEELIKAQDELRSKGIESHYKVLDVTDYKACKELAEEVNSRFGRIDVLVNNAGITKDKLFVRMLPADWEEVIRINLLGTFNMTHAVLKYMVSAKSGVIINVSSVVGVTGNAGQTNYSASKAGVIAFTRSLAKEVGGWGIRVIAIAPGFIETSMTEKLPEEIKKEYLARIPLKRFGKPEDVAKLVAFLTSEEASYITGQVFTVDGGLI</sequence>